<dbReference type="PANTHER" id="PTHR30055">
    <property type="entry name" value="HTH-TYPE TRANSCRIPTIONAL REGULATOR RUTR"/>
    <property type="match status" value="1"/>
</dbReference>
<dbReference type="STRING" id="585531.HMPREF0063_11557"/>
<dbReference type="GO" id="GO:0000976">
    <property type="term" value="F:transcription cis-regulatory region binding"/>
    <property type="evidence" value="ECO:0007669"/>
    <property type="project" value="TreeGrafter"/>
</dbReference>
<dbReference type="InterPro" id="IPR001647">
    <property type="entry name" value="HTH_TetR"/>
</dbReference>
<dbReference type="Proteomes" id="UP000003111">
    <property type="component" value="Unassembled WGS sequence"/>
</dbReference>
<evidence type="ECO:0000256" key="2">
    <source>
        <dbReference type="ARBA" id="ARBA00023125"/>
    </source>
</evidence>
<dbReference type="Pfam" id="PF00440">
    <property type="entry name" value="TetR_N"/>
    <property type="match status" value="1"/>
</dbReference>
<dbReference type="Gene3D" id="1.10.357.10">
    <property type="entry name" value="Tetracycline Repressor, domain 2"/>
    <property type="match status" value="1"/>
</dbReference>
<dbReference type="GO" id="GO:0045892">
    <property type="term" value="P:negative regulation of DNA-templated transcription"/>
    <property type="evidence" value="ECO:0007669"/>
    <property type="project" value="UniProtKB-ARBA"/>
</dbReference>
<feature type="DNA-binding region" description="H-T-H motif" evidence="4">
    <location>
        <begin position="42"/>
        <end position="61"/>
    </location>
</feature>
<dbReference type="FunFam" id="1.10.10.60:FF:000141">
    <property type="entry name" value="TetR family transcriptional regulator"/>
    <property type="match status" value="1"/>
</dbReference>
<proteinExistence type="predicted"/>
<protein>
    <submittedName>
        <fullName evidence="6">Transcriptional regulator, TetR family</fullName>
    </submittedName>
</protein>
<name>E2SBZ8_9ACTN</name>
<dbReference type="SUPFAM" id="SSF46689">
    <property type="entry name" value="Homeodomain-like"/>
    <property type="match status" value="1"/>
</dbReference>
<evidence type="ECO:0000313" key="7">
    <source>
        <dbReference type="Proteomes" id="UP000003111"/>
    </source>
</evidence>
<dbReference type="HOGENOM" id="CLU_069356_12_2_11"/>
<gene>
    <name evidence="6" type="ORF">HMPREF0063_11557</name>
</gene>
<dbReference type="PRINTS" id="PR00455">
    <property type="entry name" value="HTHTETR"/>
</dbReference>
<keyword evidence="7" id="KW-1185">Reference proteome</keyword>
<keyword evidence="2 4" id="KW-0238">DNA-binding</keyword>
<reference evidence="6" key="1">
    <citation type="submission" date="2010-08" db="EMBL/GenBank/DDBJ databases">
        <authorList>
            <person name="Muzny D."/>
            <person name="Qin X."/>
            <person name="Buhay C."/>
            <person name="Dugan-Rocha S."/>
            <person name="Ding Y."/>
            <person name="Chen G."/>
            <person name="Hawes A."/>
            <person name="Holder M."/>
            <person name="Jhangiani S."/>
            <person name="Johnson A."/>
            <person name="Khan Z."/>
            <person name="Li Z."/>
            <person name="Liu W."/>
            <person name="Liu X."/>
            <person name="Perez L."/>
            <person name="Shen H."/>
            <person name="Wang Q."/>
            <person name="Watt J."/>
            <person name="Xi L."/>
            <person name="Xin Y."/>
            <person name="Zhou J."/>
            <person name="Deng J."/>
            <person name="Jiang H."/>
            <person name="Liu Y."/>
            <person name="Qu J."/>
            <person name="Song X.-Z."/>
            <person name="Zhang L."/>
            <person name="Villasana D."/>
            <person name="Johnson A."/>
            <person name="Liu J."/>
            <person name="Liyanage D."/>
            <person name="Lorensuhewa L."/>
            <person name="Robinson T."/>
            <person name="Song A."/>
            <person name="Song B.-B."/>
            <person name="Dinh H."/>
            <person name="Thornton R."/>
            <person name="Coyle M."/>
            <person name="Francisco L."/>
            <person name="Jackson L."/>
            <person name="Javaid M."/>
            <person name="Korchina V."/>
            <person name="Kovar C."/>
            <person name="Mata R."/>
            <person name="Mathew T."/>
            <person name="Ngo R."/>
            <person name="Nguyen L."/>
            <person name="Nguyen N."/>
            <person name="Okwuonu G."/>
            <person name="Ongeri F."/>
            <person name="Pham C."/>
            <person name="Simmons D."/>
            <person name="Wilczek-Boney K."/>
            <person name="Hale W."/>
            <person name="Jakkamsetti A."/>
            <person name="Pham P."/>
            <person name="Ruth R."/>
            <person name="San Lucas F."/>
            <person name="Warren J."/>
            <person name="Zhang J."/>
            <person name="Zhao Z."/>
            <person name="Zhou C."/>
            <person name="Zhu D."/>
            <person name="Lee S."/>
            <person name="Bess C."/>
            <person name="Blankenburg K."/>
            <person name="Forbes L."/>
            <person name="Fu Q."/>
            <person name="Gubbala S."/>
            <person name="Hirani K."/>
            <person name="Jayaseelan J.C."/>
            <person name="Lara F."/>
            <person name="Munidasa M."/>
            <person name="Palculict T."/>
            <person name="Patil S."/>
            <person name="Pu L.-L."/>
            <person name="Saada N."/>
            <person name="Tang L."/>
            <person name="Weissenberger G."/>
            <person name="Zhu Y."/>
            <person name="Hemphill L."/>
            <person name="Shang Y."/>
            <person name="Youmans B."/>
            <person name="Ayvaz T."/>
            <person name="Ross M."/>
            <person name="Santibanez J."/>
            <person name="Aqrawi P."/>
            <person name="Gross S."/>
            <person name="Joshi V."/>
            <person name="Fowler G."/>
            <person name="Nazareth L."/>
            <person name="Reid J."/>
            <person name="Worley K."/>
            <person name="Petrosino J."/>
            <person name="Highlander S."/>
            <person name="Gibbs R."/>
        </authorList>
    </citation>
    <scope>NUCLEOTIDE SEQUENCE [LARGE SCALE GENOMIC DNA]</scope>
    <source>
        <strain evidence="6">DSM 15272</strain>
    </source>
</reference>
<dbReference type="AlphaFoldDB" id="E2SBZ8"/>
<accession>E2SBZ8</accession>
<comment type="caution">
    <text evidence="6">The sequence shown here is derived from an EMBL/GenBank/DDBJ whole genome shotgun (WGS) entry which is preliminary data.</text>
</comment>
<evidence type="ECO:0000256" key="3">
    <source>
        <dbReference type="ARBA" id="ARBA00023163"/>
    </source>
</evidence>
<dbReference type="OrthoDB" id="3767959at2"/>
<dbReference type="eggNOG" id="COG1309">
    <property type="taxonomic scope" value="Bacteria"/>
</dbReference>
<dbReference type="PROSITE" id="PS50977">
    <property type="entry name" value="HTH_TETR_2"/>
    <property type="match status" value="1"/>
</dbReference>
<evidence type="ECO:0000256" key="4">
    <source>
        <dbReference type="PROSITE-ProRule" id="PRU00335"/>
    </source>
</evidence>
<feature type="domain" description="HTH tetR-type" evidence="5">
    <location>
        <begin position="19"/>
        <end position="79"/>
    </location>
</feature>
<organism evidence="6 7">
    <name type="scientific">Aeromicrobium marinum DSM 15272</name>
    <dbReference type="NCBI Taxonomy" id="585531"/>
    <lineage>
        <taxon>Bacteria</taxon>
        <taxon>Bacillati</taxon>
        <taxon>Actinomycetota</taxon>
        <taxon>Actinomycetes</taxon>
        <taxon>Propionibacteriales</taxon>
        <taxon>Nocardioidaceae</taxon>
        <taxon>Aeromicrobium</taxon>
    </lineage>
</organism>
<keyword evidence="1" id="KW-0805">Transcription regulation</keyword>
<dbReference type="EMBL" id="ACLF03000005">
    <property type="protein sequence ID" value="EFQ83284.1"/>
    <property type="molecule type" value="Genomic_DNA"/>
</dbReference>
<evidence type="ECO:0000256" key="1">
    <source>
        <dbReference type="ARBA" id="ARBA00023015"/>
    </source>
</evidence>
<evidence type="ECO:0000259" key="5">
    <source>
        <dbReference type="PROSITE" id="PS50977"/>
    </source>
</evidence>
<dbReference type="InterPro" id="IPR050109">
    <property type="entry name" value="HTH-type_TetR-like_transc_reg"/>
</dbReference>
<dbReference type="InterPro" id="IPR009057">
    <property type="entry name" value="Homeodomain-like_sf"/>
</dbReference>
<dbReference type="RefSeq" id="WP_007078899.1">
    <property type="nucleotide sequence ID" value="NZ_CM001024.1"/>
</dbReference>
<evidence type="ECO:0000313" key="6">
    <source>
        <dbReference type="EMBL" id="EFQ83284.1"/>
    </source>
</evidence>
<dbReference type="GO" id="GO:0003700">
    <property type="term" value="F:DNA-binding transcription factor activity"/>
    <property type="evidence" value="ECO:0007669"/>
    <property type="project" value="TreeGrafter"/>
</dbReference>
<keyword evidence="3" id="KW-0804">Transcription</keyword>
<sequence>MVAVAHARPNAGTKGVPRLERETQILRVATEEFGSAGFAGTNIQAVADRAGISKPLIYNYFGSKECLYAACLDHAGTVLGGEIERIARGDAVGLERGLRTLAGMFTILEPQPYLWRLLHDPTAPTTGAVAETVADHTDRIAALAHEGVTELLGLSGNTDPLDISAMTATWLGIVDSLMGWWVDHPGESADAMLDRCVRLVRALFSDAARGQLA</sequence>
<dbReference type="PANTHER" id="PTHR30055:SF158">
    <property type="entry name" value="POSSIBLE TRANSCRIPTIONAL REGULATORY PROTEIN (PROBABLY TETR-FAMILY)"/>
    <property type="match status" value="1"/>
</dbReference>